<keyword evidence="3" id="KW-1185">Reference proteome</keyword>
<dbReference type="InterPro" id="IPR036259">
    <property type="entry name" value="MFS_trans_sf"/>
</dbReference>
<dbReference type="EMBL" id="KN847040">
    <property type="protein sequence ID" value="KIW34053.1"/>
    <property type="molecule type" value="Genomic_DNA"/>
</dbReference>
<evidence type="ECO:0000313" key="2">
    <source>
        <dbReference type="EMBL" id="KIW34053.1"/>
    </source>
</evidence>
<gene>
    <name evidence="2" type="ORF">PV07_00855</name>
</gene>
<dbReference type="HOGENOM" id="CLU_1834949_0_0_1"/>
<dbReference type="Proteomes" id="UP000054466">
    <property type="component" value="Unassembled WGS sequence"/>
</dbReference>
<feature type="transmembrane region" description="Helical" evidence="1">
    <location>
        <begin position="121"/>
        <end position="138"/>
    </location>
</feature>
<dbReference type="STRING" id="569365.A0A0D2CSA3"/>
<feature type="transmembrane region" description="Helical" evidence="1">
    <location>
        <begin position="91"/>
        <end position="109"/>
    </location>
</feature>
<keyword evidence="1" id="KW-1133">Transmembrane helix</keyword>
<proteinExistence type="predicted"/>
<dbReference type="VEuPathDB" id="FungiDB:PV07_00855"/>
<evidence type="ECO:0008006" key="4">
    <source>
        <dbReference type="Google" id="ProtNLM"/>
    </source>
</evidence>
<organism evidence="2 3">
    <name type="scientific">Cladophialophora immunda</name>
    <dbReference type="NCBI Taxonomy" id="569365"/>
    <lineage>
        <taxon>Eukaryota</taxon>
        <taxon>Fungi</taxon>
        <taxon>Dikarya</taxon>
        <taxon>Ascomycota</taxon>
        <taxon>Pezizomycotina</taxon>
        <taxon>Eurotiomycetes</taxon>
        <taxon>Chaetothyriomycetidae</taxon>
        <taxon>Chaetothyriales</taxon>
        <taxon>Herpotrichiellaceae</taxon>
        <taxon>Cladophialophora</taxon>
    </lineage>
</organism>
<dbReference type="AlphaFoldDB" id="A0A0D2CSA3"/>
<name>A0A0D2CSA3_9EURO</name>
<keyword evidence="1" id="KW-0472">Membrane</keyword>
<evidence type="ECO:0000256" key="1">
    <source>
        <dbReference type="SAM" id="Phobius"/>
    </source>
</evidence>
<sequence>MGSNDLSPKEAVFNTSPSIRHTSTLNIHDQRHAYDFFSANFITAIIGLVYFPSHKIPTSADTALKLSTKAEAVFSQVIFGWLADKVGRKKMYGLELIIILIGIFGQTITGEGPAFFFRGPLIFWRVFWVLVSEATVLFHL</sequence>
<reference evidence="2 3" key="1">
    <citation type="submission" date="2015-01" db="EMBL/GenBank/DDBJ databases">
        <title>The Genome Sequence of Cladophialophora immunda CBS83496.</title>
        <authorList>
            <consortium name="The Broad Institute Genomics Platform"/>
            <person name="Cuomo C."/>
            <person name="de Hoog S."/>
            <person name="Gorbushina A."/>
            <person name="Stielow B."/>
            <person name="Teixiera M."/>
            <person name="Abouelleil A."/>
            <person name="Chapman S.B."/>
            <person name="Priest M."/>
            <person name="Young S.K."/>
            <person name="Wortman J."/>
            <person name="Nusbaum C."/>
            <person name="Birren B."/>
        </authorList>
    </citation>
    <scope>NUCLEOTIDE SEQUENCE [LARGE SCALE GENOMIC DNA]</scope>
    <source>
        <strain evidence="2 3">CBS 83496</strain>
    </source>
</reference>
<keyword evidence="1" id="KW-0812">Transmembrane</keyword>
<dbReference type="Gene3D" id="1.20.1250.20">
    <property type="entry name" value="MFS general substrate transporter like domains"/>
    <property type="match status" value="1"/>
</dbReference>
<evidence type="ECO:0000313" key="3">
    <source>
        <dbReference type="Proteomes" id="UP000054466"/>
    </source>
</evidence>
<dbReference type="OrthoDB" id="433512at2759"/>
<dbReference type="RefSeq" id="XP_016254269.1">
    <property type="nucleotide sequence ID" value="XM_016387341.1"/>
</dbReference>
<protein>
    <recommendedName>
        <fullName evidence="4">Major facilitator superfamily (MFS) profile domain-containing protein</fullName>
    </recommendedName>
</protein>
<dbReference type="GeneID" id="27340049"/>
<dbReference type="SUPFAM" id="SSF103473">
    <property type="entry name" value="MFS general substrate transporter"/>
    <property type="match status" value="1"/>
</dbReference>
<feature type="transmembrane region" description="Helical" evidence="1">
    <location>
        <begin position="33"/>
        <end position="51"/>
    </location>
</feature>
<accession>A0A0D2CSA3</accession>